<feature type="transmembrane region" description="Helical" evidence="1">
    <location>
        <begin position="56"/>
        <end position="74"/>
    </location>
</feature>
<gene>
    <name evidence="2" type="ORF">BACCIP111883_01908</name>
</gene>
<keyword evidence="1" id="KW-0812">Transmembrane</keyword>
<dbReference type="EMBL" id="CAKJTJ010000008">
    <property type="protein sequence ID" value="CAG9621136.1"/>
    <property type="molecule type" value="Genomic_DNA"/>
</dbReference>
<evidence type="ECO:0000256" key="1">
    <source>
        <dbReference type="SAM" id="Phobius"/>
    </source>
</evidence>
<feature type="transmembrane region" description="Helical" evidence="1">
    <location>
        <begin position="31"/>
        <end position="50"/>
    </location>
</feature>
<evidence type="ECO:0000313" key="3">
    <source>
        <dbReference type="Proteomes" id="UP000789833"/>
    </source>
</evidence>
<feature type="transmembrane region" description="Helical" evidence="1">
    <location>
        <begin position="86"/>
        <end position="109"/>
    </location>
</feature>
<feature type="transmembrane region" description="Helical" evidence="1">
    <location>
        <begin position="362"/>
        <end position="382"/>
    </location>
</feature>
<comment type="caution">
    <text evidence="2">The sequence shown here is derived from an EMBL/GenBank/DDBJ whole genome shotgun (WGS) entry which is preliminary data.</text>
</comment>
<keyword evidence="3" id="KW-1185">Reference proteome</keyword>
<reference evidence="2 3" key="1">
    <citation type="submission" date="2021-10" db="EMBL/GenBank/DDBJ databases">
        <authorList>
            <person name="Criscuolo A."/>
        </authorList>
    </citation>
    <scope>NUCLEOTIDE SEQUENCE [LARGE SCALE GENOMIC DNA]</scope>
    <source>
        <strain evidence="3">CIP 111883</strain>
    </source>
</reference>
<name>A0ABM8YMB8_9BACI</name>
<feature type="transmembrane region" description="Helical" evidence="1">
    <location>
        <begin position="6"/>
        <end position="24"/>
    </location>
</feature>
<feature type="transmembrane region" description="Helical" evidence="1">
    <location>
        <begin position="295"/>
        <end position="313"/>
    </location>
</feature>
<feature type="transmembrane region" description="Helical" evidence="1">
    <location>
        <begin position="394"/>
        <end position="415"/>
    </location>
</feature>
<feature type="transmembrane region" description="Helical" evidence="1">
    <location>
        <begin position="144"/>
        <end position="162"/>
    </location>
</feature>
<organism evidence="2 3">
    <name type="scientific">Sutcliffiella rhizosphaerae</name>
    <dbReference type="NCBI Taxonomy" id="2880967"/>
    <lineage>
        <taxon>Bacteria</taxon>
        <taxon>Bacillati</taxon>
        <taxon>Bacillota</taxon>
        <taxon>Bacilli</taxon>
        <taxon>Bacillales</taxon>
        <taxon>Bacillaceae</taxon>
        <taxon>Sutcliffiella</taxon>
    </lineage>
</organism>
<keyword evidence="1" id="KW-0472">Membrane</keyword>
<feature type="transmembrane region" description="Helical" evidence="1">
    <location>
        <begin position="219"/>
        <end position="236"/>
    </location>
</feature>
<feature type="transmembrane region" description="Helical" evidence="1">
    <location>
        <begin position="248"/>
        <end position="274"/>
    </location>
</feature>
<feature type="transmembrane region" description="Helical" evidence="1">
    <location>
        <begin position="460"/>
        <end position="478"/>
    </location>
</feature>
<dbReference type="RefSeq" id="WP_230501038.1">
    <property type="nucleotide sequence ID" value="NZ_CAKJTJ010000008.1"/>
</dbReference>
<sequence length="612" mass="69889">MINSLFHFGALFLSFAGWGMLFYNKWRLNPAVIPLLVFSWVTAIVFGAGLLNIISIAVYLIFAMGILLTCYYIYLSWKKRVDLFPLLTPSTVIFLVSLIIIVFSFRGLIHTHYDDFSHWGLIVKEMFQVNGLPDGRTMVDFKNYPPGSAVFIFYILSIFGYAESYALMAQAFLISSALIVLFISIKWNNIGKLVLAIVIFLTLLTINGTYIYTLLVDGLLGFVALAITIIAFHYRHDWRKSVAVNAPILILLLLIKDSGKVFFLINICIILLFVIKNQLKDKTIKNLRLKAMSRVIIAVLVIPLSLNFLWGQYVDKVYQESNYNKFAINRAKLMDINKSEEFIQQLGPMLIESSTNLEVPSIKSFLILNCLVIATIIYMAILHQKRSKLLISSLIYVNAAYIFYIFTLYLMYLFLMPENEAVRLAGFGRYLSTISIYCVGILMAVLSYEWTTQGTVTKNKVAQGICILLLGISFFLPFKDSFKNLITNKPNSETSIRLGIKDQYQRLLNAQASGSHVLYYSPKSFDDRGYLDFILKYEQLNRQYSITRSVNTEEELNEFFIKLEAADYLVLVDEDQQSEQHLSGYMVEKSKNGVYVIVKDNDGKIITLKPVE</sequence>
<evidence type="ECO:0008006" key="4">
    <source>
        <dbReference type="Google" id="ProtNLM"/>
    </source>
</evidence>
<accession>A0ABM8YMB8</accession>
<proteinExistence type="predicted"/>
<evidence type="ECO:0000313" key="2">
    <source>
        <dbReference type="EMBL" id="CAG9621136.1"/>
    </source>
</evidence>
<dbReference type="Proteomes" id="UP000789833">
    <property type="component" value="Unassembled WGS sequence"/>
</dbReference>
<protein>
    <recommendedName>
        <fullName evidence="4">Glycosyltransferase RgtA/B/C/D-like domain-containing protein</fullName>
    </recommendedName>
</protein>
<feature type="transmembrane region" description="Helical" evidence="1">
    <location>
        <begin position="427"/>
        <end position="448"/>
    </location>
</feature>
<keyword evidence="1" id="KW-1133">Transmembrane helix</keyword>